<protein>
    <recommendedName>
        <fullName evidence="2">IPT/TIG domain-containing protein</fullName>
    </recommendedName>
</protein>
<keyword evidence="1" id="KW-0732">Signal</keyword>
<dbReference type="RefSeq" id="WP_158066287.1">
    <property type="nucleotide sequence ID" value="NZ_CP042829.1"/>
</dbReference>
<organism evidence="3 4">
    <name type="scientific">Tepidiforma bonchosmolovskayae</name>
    <dbReference type="NCBI Taxonomy" id="2601677"/>
    <lineage>
        <taxon>Bacteria</taxon>
        <taxon>Bacillati</taxon>
        <taxon>Chloroflexota</taxon>
        <taxon>Tepidiformia</taxon>
        <taxon>Tepidiformales</taxon>
        <taxon>Tepidiformaceae</taxon>
        <taxon>Tepidiforma</taxon>
    </lineage>
</organism>
<evidence type="ECO:0000313" key="3">
    <source>
        <dbReference type="EMBL" id="QFG02356.1"/>
    </source>
</evidence>
<dbReference type="SUPFAM" id="SSF81296">
    <property type="entry name" value="E set domains"/>
    <property type="match status" value="1"/>
</dbReference>
<dbReference type="CDD" id="cd00102">
    <property type="entry name" value="IPT"/>
    <property type="match status" value="1"/>
</dbReference>
<dbReference type="InterPro" id="IPR002909">
    <property type="entry name" value="IPT_dom"/>
</dbReference>
<sequence>MLTSSGLPARLFPAALAALVLLLLLGGSRPAHALAEGDVSFTVTQSPAAPATVQVGSEVTFTVTATVAVSPGVPPLLFEFTYPTGLHFVEGFSTPASVTCTDNTPSPGTVRCSYGQVPVGNLVDLTLRFTITANSTTSAANAVMRAGPSDGAPDSAANGGDSFVGAGTLTVFSAAVFTIGGSAAPSATFERAPVTYTATIQNDSGAATGPFTATVDLPNAIVEAVTCSSGTGSVTGSQAFCTNASLADGATLTITITLRPDNTAAGDDIAPVLSAPALGISGITLPAVTVHEVGLQRTSGAPAVGSPITVCTAAVPADVPNSAAAGAAQPADATLLIGKESASPLLQLSDFSVTGPGVGTVAAASGCGSSQSGVTFTPSASGTYTITASYNVGGTNVLVIEVPGASNPLPVLTSISPNSAVAGSGPVTLALTGSGFVAASEVRWNGVPLASVTFNSSTSLTAVIPAANLAAPGTASVTVFNPAPGGGTSAPQTFTVTAAASKLAFTTQPGNGVAGQPLAVQPVVAVQTAAGATVTSDSTTIVTLAISGGATLTCTGGLSKTVTAGVAAFTGCTVTPAGTGYTLAATASPALTPATSAPFDVTAAPPTVTSQLTFPAVSGPVPRSRLAFRVESGTLAPTQVRLVIRRASDGKYWNAAAAAWQNDPVQNVMTAAGSARWELPVVGVDRRAFRGTSVTIEAFATAGGTEYRSAATATIAVR</sequence>
<dbReference type="Gene3D" id="2.60.40.10">
    <property type="entry name" value="Immunoglobulins"/>
    <property type="match status" value="1"/>
</dbReference>
<dbReference type="SMART" id="SM00429">
    <property type="entry name" value="IPT"/>
    <property type="match status" value="1"/>
</dbReference>
<feature type="chain" id="PRO_5045619253" description="IPT/TIG domain-containing protein" evidence="1">
    <location>
        <begin position="34"/>
        <end position="718"/>
    </location>
</feature>
<evidence type="ECO:0000259" key="2">
    <source>
        <dbReference type="SMART" id="SM00429"/>
    </source>
</evidence>
<feature type="signal peptide" evidence="1">
    <location>
        <begin position="1"/>
        <end position="33"/>
    </location>
</feature>
<reference evidence="3 4" key="1">
    <citation type="submission" date="2019-10" db="EMBL/GenBank/DDBJ databases">
        <title>Thermopilla bonchosmolovskayae gen. nov., sp. nov., a moderately thermophilic Chloroflexi bacterium from a Chukotka hot spring (Arctic, Russia), representing a novel classis Thermopillaia, which include previously uncultivated lineage OLB14.</title>
        <authorList>
            <person name="Kochetkova T.V."/>
            <person name="Zayulina K.S."/>
            <person name="Zhigarkov V.S."/>
            <person name="Minaev N.V."/>
            <person name="Novikov A."/>
            <person name="Toshchakov S.V."/>
            <person name="Elcheninov A.G."/>
            <person name="Kublanov I.V."/>
        </authorList>
    </citation>
    <scope>NUCLEOTIDE SEQUENCE [LARGE SCALE GENOMIC DNA]</scope>
    <source>
        <strain evidence="3 4">3753O</strain>
    </source>
</reference>
<keyword evidence="4" id="KW-1185">Reference proteome</keyword>
<evidence type="ECO:0000313" key="4">
    <source>
        <dbReference type="Proteomes" id="UP000326331"/>
    </source>
</evidence>
<dbReference type="InterPro" id="IPR014756">
    <property type="entry name" value="Ig_E-set"/>
</dbReference>
<name>A0ABX6BZC7_9CHLR</name>
<feature type="domain" description="IPT/TIG" evidence="2">
    <location>
        <begin position="409"/>
        <end position="497"/>
    </location>
</feature>
<dbReference type="InterPro" id="IPR013783">
    <property type="entry name" value="Ig-like_fold"/>
</dbReference>
<evidence type="ECO:0000256" key="1">
    <source>
        <dbReference type="SAM" id="SignalP"/>
    </source>
</evidence>
<gene>
    <name evidence="3" type="ORF">Tbon_03295</name>
</gene>
<dbReference type="Proteomes" id="UP000326331">
    <property type="component" value="Chromosome"/>
</dbReference>
<accession>A0ABX6BZC7</accession>
<proteinExistence type="predicted"/>
<dbReference type="EMBL" id="CP042829">
    <property type="protein sequence ID" value="QFG02356.1"/>
    <property type="molecule type" value="Genomic_DNA"/>
</dbReference>